<dbReference type="AlphaFoldDB" id="A0A0K2B1Q5"/>
<proteinExistence type="predicted"/>
<keyword evidence="2" id="KW-0732">Signal</keyword>
<feature type="chain" id="PRO_5005473794" description="Secreted protein" evidence="2">
    <location>
        <begin position="35"/>
        <end position="208"/>
    </location>
</feature>
<gene>
    <name evidence="3" type="ORF">SAM23877_6169</name>
</gene>
<evidence type="ECO:0000256" key="1">
    <source>
        <dbReference type="SAM" id="MobiDB-lite"/>
    </source>
</evidence>
<sequence length="208" mass="22407">MPRPSRLPFRAAVVTASAATVAALAFTIAPDAQAPDYPRLSDVVSAPVVTPSPNSPSPYRPEPREPRQTTRDEPRKTLTPTPSPTVAKPSKTPAVKRPIAKPPADIRISFYRDCTGHAQQCIDAGTLTMYAGKILAGHNYDGYQWLSRVPVGRTVRVISGPLAGTYRVYGHQYIDRQGGKIPAFSGGPDLVLQTCEGEGTGFSLLRRV</sequence>
<feature type="compositionally biased region" description="Basic and acidic residues" evidence="1">
    <location>
        <begin position="61"/>
        <end position="76"/>
    </location>
</feature>
<reference evidence="4" key="1">
    <citation type="journal article" date="2015" name="J. Biotechnol.">
        <title>Complete genome sequence of Streptomyces ambofaciens ATCC 23877, the spiramycin producer.</title>
        <authorList>
            <person name="Thibessard A."/>
            <person name="Haas D."/>
            <person name="Gerbaud C."/>
            <person name="Aigle B."/>
            <person name="Lautru S."/>
            <person name="Pernodet J.L."/>
            <person name="Leblond P."/>
        </authorList>
    </citation>
    <scope>NUCLEOTIDE SEQUENCE [LARGE SCALE GENOMIC DNA]</scope>
    <source>
        <strain evidence="4">ATCC 23877 / 3486 / DSM 40053 / JCM 4204 / NBRC 12836 / NRRL B-2516</strain>
    </source>
</reference>
<name>A0A0K2B1Q5_STRA7</name>
<dbReference type="Proteomes" id="UP000061018">
    <property type="component" value="Chromosome"/>
</dbReference>
<dbReference type="RefSeq" id="WP_053139532.1">
    <property type="nucleotide sequence ID" value="NZ_CP012382.1"/>
</dbReference>
<evidence type="ECO:0000313" key="3">
    <source>
        <dbReference type="EMBL" id="AKZ59214.1"/>
    </source>
</evidence>
<accession>A0A0K2B1Q5</accession>
<dbReference type="KEGG" id="samb:SAM23877_6169"/>
<dbReference type="EMBL" id="CP012382">
    <property type="protein sequence ID" value="AKZ59214.1"/>
    <property type="molecule type" value="Genomic_DNA"/>
</dbReference>
<evidence type="ECO:0000256" key="2">
    <source>
        <dbReference type="SAM" id="SignalP"/>
    </source>
</evidence>
<evidence type="ECO:0008006" key="5">
    <source>
        <dbReference type="Google" id="ProtNLM"/>
    </source>
</evidence>
<evidence type="ECO:0000313" key="4">
    <source>
        <dbReference type="Proteomes" id="UP000061018"/>
    </source>
</evidence>
<feature type="region of interest" description="Disordered" evidence="1">
    <location>
        <begin position="45"/>
        <end position="98"/>
    </location>
</feature>
<protein>
    <recommendedName>
        <fullName evidence="5">Secreted protein</fullName>
    </recommendedName>
</protein>
<feature type="signal peptide" evidence="2">
    <location>
        <begin position="1"/>
        <end position="34"/>
    </location>
</feature>
<organism evidence="3 4">
    <name type="scientific">Streptomyces ambofaciens (strain ATCC 23877 / 3486 / DSM 40053 / JCM 4204 / NBRC 12836 / NRRL B-2516)</name>
    <dbReference type="NCBI Taxonomy" id="278992"/>
    <lineage>
        <taxon>Bacteria</taxon>
        <taxon>Bacillati</taxon>
        <taxon>Actinomycetota</taxon>
        <taxon>Actinomycetes</taxon>
        <taxon>Kitasatosporales</taxon>
        <taxon>Streptomycetaceae</taxon>
        <taxon>Streptomyces</taxon>
    </lineage>
</organism>